<dbReference type="Proteomes" id="UP001596011">
    <property type="component" value="Unassembled WGS sequence"/>
</dbReference>
<gene>
    <name evidence="1" type="ORF">ACFO6V_21960</name>
</gene>
<keyword evidence="2" id="KW-1185">Reference proteome</keyword>
<accession>A0ABV9HM04</accession>
<dbReference type="InterPro" id="IPR023214">
    <property type="entry name" value="HAD_sf"/>
</dbReference>
<dbReference type="PROSITE" id="PS01229">
    <property type="entry name" value="COF_2"/>
    <property type="match status" value="1"/>
</dbReference>
<dbReference type="EMBL" id="JBHSFI010000007">
    <property type="protein sequence ID" value="MFC4630928.1"/>
    <property type="molecule type" value="Genomic_DNA"/>
</dbReference>
<comment type="caution">
    <text evidence="1">The sequence shown here is derived from an EMBL/GenBank/DDBJ whole genome shotgun (WGS) entry which is preliminary data.</text>
</comment>
<protein>
    <submittedName>
        <fullName evidence="1">HAD family hydrolase</fullName>
        <ecNumber evidence="1">3.1.3.-</ecNumber>
    </submittedName>
</protein>
<dbReference type="PANTHER" id="PTHR10000">
    <property type="entry name" value="PHOSPHOSERINE PHOSPHATASE"/>
    <property type="match status" value="1"/>
</dbReference>
<dbReference type="RefSeq" id="WP_377139397.1">
    <property type="nucleotide sequence ID" value="NZ_JBHSFI010000007.1"/>
</dbReference>
<sequence length="293" mass="30499">MTPTTGTVTPSTTDPHRAAVPVPGTFTGRGAEAGALVALDIDGTLSPGGMTVPAVTVEAVEDVWRAGHEVVLASGRSLVGVLPVARRLGIDPGWVVASNGAVVARVGAALSGGFRLETVHAFDVEPVVRLARAALPGVQVGVEEIGWGYRVNRFFDPRLVNGEQRSVPDPELWNVPAARVILRAAGVLDLIEPLRALGVTPTPAGSDWLDVTPRDVSKATALERIRERIGVHPGWTMAVGDGVNDLEMIAWAARGVAMGHAPAAVVDAADEVTGTLAEHGVVTVLRTLMDASR</sequence>
<dbReference type="SUPFAM" id="SSF56784">
    <property type="entry name" value="HAD-like"/>
    <property type="match status" value="1"/>
</dbReference>
<dbReference type="Pfam" id="PF08282">
    <property type="entry name" value="Hydrolase_3"/>
    <property type="match status" value="2"/>
</dbReference>
<dbReference type="Gene3D" id="3.30.1240.10">
    <property type="match status" value="1"/>
</dbReference>
<evidence type="ECO:0000313" key="1">
    <source>
        <dbReference type="EMBL" id="MFC4630928.1"/>
    </source>
</evidence>
<name>A0ABV9HM04_9MICO</name>
<dbReference type="GO" id="GO:0016787">
    <property type="term" value="F:hydrolase activity"/>
    <property type="evidence" value="ECO:0007669"/>
    <property type="project" value="UniProtKB-KW"/>
</dbReference>
<dbReference type="InterPro" id="IPR036412">
    <property type="entry name" value="HAD-like_sf"/>
</dbReference>
<dbReference type="PANTHER" id="PTHR10000:SF8">
    <property type="entry name" value="HAD SUPERFAMILY HYDROLASE-LIKE, TYPE 3"/>
    <property type="match status" value="1"/>
</dbReference>
<dbReference type="EC" id="3.1.3.-" evidence="1"/>
<proteinExistence type="predicted"/>
<keyword evidence="1" id="KW-0378">Hydrolase</keyword>
<reference evidence="2" key="1">
    <citation type="journal article" date="2019" name="Int. J. Syst. Evol. Microbiol.">
        <title>The Global Catalogue of Microorganisms (GCM) 10K type strain sequencing project: providing services to taxonomists for standard genome sequencing and annotation.</title>
        <authorList>
            <consortium name="The Broad Institute Genomics Platform"/>
            <consortium name="The Broad Institute Genome Sequencing Center for Infectious Disease"/>
            <person name="Wu L."/>
            <person name="Ma J."/>
        </authorList>
    </citation>
    <scope>NUCLEOTIDE SEQUENCE [LARGE SCALE GENOMIC DNA]</scope>
    <source>
        <strain evidence="2">CCUG 42722</strain>
    </source>
</reference>
<organism evidence="1 2">
    <name type="scientific">Promicromonospora alba</name>
    <dbReference type="NCBI Taxonomy" id="1616110"/>
    <lineage>
        <taxon>Bacteria</taxon>
        <taxon>Bacillati</taxon>
        <taxon>Actinomycetota</taxon>
        <taxon>Actinomycetes</taxon>
        <taxon>Micrococcales</taxon>
        <taxon>Promicromonosporaceae</taxon>
        <taxon>Promicromonospora</taxon>
    </lineage>
</organism>
<evidence type="ECO:0000313" key="2">
    <source>
        <dbReference type="Proteomes" id="UP001596011"/>
    </source>
</evidence>
<dbReference type="Gene3D" id="3.40.50.1000">
    <property type="entry name" value="HAD superfamily/HAD-like"/>
    <property type="match status" value="2"/>
</dbReference>